<protein>
    <submittedName>
        <fullName evidence="1">Uncharacterized protein</fullName>
    </submittedName>
</protein>
<dbReference type="AlphaFoldDB" id="A0A2X1AAT0"/>
<name>A0A2X1AAT0_9BACI</name>
<evidence type="ECO:0000313" key="2">
    <source>
        <dbReference type="Proteomes" id="UP000251431"/>
    </source>
</evidence>
<proteinExistence type="predicted"/>
<reference evidence="1 2" key="1">
    <citation type="submission" date="2018-06" db="EMBL/GenBank/DDBJ databases">
        <authorList>
            <consortium name="Pathogen Informatics"/>
            <person name="Doyle S."/>
        </authorList>
    </citation>
    <scope>NUCLEOTIDE SEQUENCE [LARGE SCALE GENOMIC DNA]</scope>
    <source>
        <strain evidence="1 2">NCTC7582</strain>
    </source>
</reference>
<accession>A0A2X1AAT0</accession>
<organism evidence="1 2">
    <name type="scientific">Lysinibacillus capsici</name>
    <dbReference type="NCBI Taxonomy" id="2115968"/>
    <lineage>
        <taxon>Bacteria</taxon>
        <taxon>Bacillati</taxon>
        <taxon>Bacillota</taxon>
        <taxon>Bacilli</taxon>
        <taxon>Bacillales</taxon>
        <taxon>Bacillaceae</taxon>
        <taxon>Lysinibacillus</taxon>
    </lineage>
</organism>
<dbReference type="Proteomes" id="UP000251431">
    <property type="component" value="Unassembled WGS sequence"/>
</dbReference>
<gene>
    <name evidence="1" type="ORF">NCTC7582_03826</name>
</gene>
<evidence type="ECO:0000313" key="1">
    <source>
        <dbReference type="EMBL" id="SPU37882.1"/>
    </source>
</evidence>
<sequence length="383" mass="43382">MTKFKVGDKVIFNKENTHVAKQFDYKINKPYEVQEVFPFHHTVQIINEKGSSHSFDEERFELVETKPTKNQRITALENEVAELKLIVHELRDGRKTMRDVMNEVLSEPSTINTVEDIIEFEGQQYRKVDREAHEGDVVVFDKSVKFQGTEIVTKGKLYKAKKGTLGELAFVDNEGDSANVYDGGITKFTPENVAVYELIEGGLNPQIPIVDETIEPLTQNQQRAAIIEKAKKFVDEHKSKYRSEWNIVGHTVQILIYDSNGMLMMFRQAKCNPNDVFNEHIGKAIALGRALGLDVSEFEQAVQPSHYTIGQIVTFPKNDCDHMKKQYEVKSVESIGSKLWGLFNGGFNADGGDLTGSQFEKRGNRNTLPIINDTNAIYKEGSN</sequence>
<dbReference type="RefSeq" id="WP_112118104.1">
    <property type="nucleotide sequence ID" value="NZ_UAQE01000004.1"/>
</dbReference>
<dbReference type="EMBL" id="UAQE01000004">
    <property type="protein sequence ID" value="SPU37882.1"/>
    <property type="molecule type" value="Genomic_DNA"/>
</dbReference>